<dbReference type="Proteomes" id="UP001482520">
    <property type="component" value="Unassembled WGS sequence"/>
</dbReference>
<proteinExistence type="predicted"/>
<comment type="caution">
    <text evidence="2">The sequence shown here is derived from an EMBL/GenBank/DDBJ whole genome shotgun (WGS) entry which is preliminary data.</text>
</comment>
<sequence>MRIEATAGPPGGPAQECYVRQGTDYLSMVTDIMAAIPPGWDLIAITTGPDRPAGPPAAPRPLDRSKRRPPPPPRGS</sequence>
<feature type="region of interest" description="Disordered" evidence="1">
    <location>
        <begin position="45"/>
        <end position="76"/>
    </location>
</feature>
<accession>A0ABV1NWB3</accession>
<evidence type="ECO:0000256" key="1">
    <source>
        <dbReference type="SAM" id="MobiDB-lite"/>
    </source>
</evidence>
<evidence type="ECO:0000313" key="3">
    <source>
        <dbReference type="Proteomes" id="UP001482520"/>
    </source>
</evidence>
<dbReference type="RefSeq" id="WP_349804065.1">
    <property type="nucleotide sequence ID" value="NZ_JBEGDP010000004.1"/>
</dbReference>
<reference evidence="2 3" key="1">
    <citation type="submission" date="2024-02" db="EMBL/GenBank/DDBJ databases">
        <title>Full genome sequence of Nocardioides kribbensis.</title>
        <authorList>
            <person name="Poletto B.L."/>
            <person name="Silva G."/>
            <person name="Galante D."/>
            <person name="Campos K.R."/>
            <person name="Santos M.B.N."/>
            <person name="Sacchi C.T."/>
        </authorList>
    </citation>
    <scope>NUCLEOTIDE SEQUENCE [LARGE SCALE GENOMIC DNA]</scope>
    <source>
        <strain evidence="2 3">O4R</strain>
    </source>
</reference>
<protein>
    <submittedName>
        <fullName evidence="2">Uncharacterized protein</fullName>
    </submittedName>
</protein>
<gene>
    <name evidence="2" type="ORF">V6R90_05695</name>
</gene>
<name>A0ABV1NWB3_9ACTN</name>
<dbReference type="EMBL" id="JBEGDP010000004">
    <property type="protein sequence ID" value="MEQ7846764.1"/>
    <property type="molecule type" value="Genomic_DNA"/>
</dbReference>
<organism evidence="2 3">
    <name type="scientific">Nocardioides kribbensis</name>
    <dbReference type="NCBI Taxonomy" id="305517"/>
    <lineage>
        <taxon>Bacteria</taxon>
        <taxon>Bacillati</taxon>
        <taxon>Actinomycetota</taxon>
        <taxon>Actinomycetes</taxon>
        <taxon>Propionibacteriales</taxon>
        <taxon>Nocardioidaceae</taxon>
        <taxon>Nocardioides</taxon>
    </lineage>
</organism>
<keyword evidence="3" id="KW-1185">Reference proteome</keyword>
<evidence type="ECO:0000313" key="2">
    <source>
        <dbReference type="EMBL" id="MEQ7846764.1"/>
    </source>
</evidence>